<dbReference type="InterPro" id="IPR050863">
    <property type="entry name" value="CenT-Element_Derived"/>
</dbReference>
<proteinExistence type="predicted"/>
<dbReference type="PANTHER" id="PTHR19303">
    <property type="entry name" value="TRANSPOSON"/>
    <property type="match status" value="1"/>
</dbReference>
<dbReference type="EMBL" id="VYZN01000024">
    <property type="protein sequence ID" value="KAE9536165.1"/>
    <property type="molecule type" value="Genomic_DNA"/>
</dbReference>
<dbReference type="InterPro" id="IPR007889">
    <property type="entry name" value="HTH_Psq"/>
</dbReference>
<dbReference type="GO" id="GO:0003677">
    <property type="term" value="F:DNA binding"/>
    <property type="evidence" value="ECO:0007669"/>
    <property type="project" value="UniProtKB-KW"/>
</dbReference>
<keyword evidence="7" id="KW-1185">Reference proteome</keyword>
<protein>
    <recommendedName>
        <fullName evidence="5">HTH CENPB-type domain-containing protein</fullName>
    </recommendedName>
</protein>
<dbReference type="InterPro" id="IPR006600">
    <property type="entry name" value="HTH_CenpB_DNA-bd_dom"/>
</dbReference>
<feature type="domain" description="HTH CENPB-type" evidence="5">
    <location>
        <begin position="61"/>
        <end position="132"/>
    </location>
</feature>
<reference evidence="6 7" key="1">
    <citation type="submission" date="2019-08" db="EMBL/GenBank/DDBJ databases">
        <title>The genome of the soybean aphid Biotype 1, its phylome, world population structure and adaptation to the North American continent.</title>
        <authorList>
            <person name="Giordano R."/>
            <person name="Donthu R.K."/>
            <person name="Hernandez A.G."/>
            <person name="Wright C.L."/>
            <person name="Zimin A.V."/>
        </authorList>
    </citation>
    <scope>NUCLEOTIDE SEQUENCE [LARGE SCALE GENOMIC DNA]</scope>
    <source>
        <tissue evidence="6">Whole aphids</tissue>
    </source>
</reference>
<dbReference type="OrthoDB" id="6594579at2759"/>
<evidence type="ECO:0000313" key="6">
    <source>
        <dbReference type="EMBL" id="KAE9536165.1"/>
    </source>
</evidence>
<feature type="compositionally biased region" description="Acidic residues" evidence="4">
    <location>
        <begin position="248"/>
        <end position="264"/>
    </location>
</feature>
<dbReference type="InterPro" id="IPR009057">
    <property type="entry name" value="Homeodomain-like_sf"/>
</dbReference>
<evidence type="ECO:0000256" key="3">
    <source>
        <dbReference type="ARBA" id="ARBA00023242"/>
    </source>
</evidence>
<dbReference type="Pfam" id="PF04218">
    <property type="entry name" value="CENP-B_N"/>
    <property type="match status" value="1"/>
</dbReference>
<evidence type="ECO:0000256" key="4">
    <source>
        <dbReference type="SAM" id="MobiDB-lite"/>
    </source>
</evidence>
<dbReference type="GO" id="GO:0005634">
    <property type="term" value="C:nucleus"/>
    <property type="evidence" value="ECO:0007669"/>
    <property type="project" value="UniProtKB-SubCell"/>
</dbReference>
<name>A0A6G0TPR0_APHGL</name>
<dbReference type="Proteomes" id="UP000475862">
    <property type="component" value="Unassembled WGS sequence"/>
</dbReference>
<evidence type="ECO:0000256" key="2">
    <source>
        <dbReference type="ARBA" id="ARBA00023125"/>
    </source>
</evidence>
<comment type="subcellular location">
    <subcellularLocation>
        <location evidence="1">Nucleus</location>
    </subcellularLocation>
</comment>
<comment type="caution">
    <text evidence="6">The sequence shown here is derived from an EMBL/GenBank/DDBJ whole genome shotgun (WGS) entry which is preliminary data.</text>
</comment>
<organism evidence="6 7">
    <name type="scientific">Aphis glycines</name>
    <name type="common">Soybean aphid</name>
    <dbReference type="NCBI Taxonomy" id="307491"/>
    <lineage>
        <taxon>Eukaryota</taxon>
        <taxon>Metazoa</taxon>
        <taxon>Ecdysozoa</taxon>
        <taxon>Arthropoda</taxon>
        <taxon>Hexapoda</taxon>
        <taxon>Insecta</taxon>
        <taxon>Pterygota</taxon>
        <taxon>Neoptera</taxon>
        <taxon>Paraneoptera</taxon>
        <taxon>Hemiptera</taxon>
        <taxon>Sternorrhyncha</taxon>
        <taxon>Aphidomorpha</taxon>
        <taxon>Aphidoidea</taxon>
        <taxon>Aphididae</taxon>
        <taxon>Aphidini</taxon>
        <taxon>Aphis</taxon>
        <taxon>Aphis</taxon>
    </lineage>
</organism>
<dbReference type="PANTHER" id="PTHR19303:SF73">
    <property type="entry name" value="PROTEIN PDC2"/>
    <property type="match status" value="1"/>
</dbReference>
<accession>A0A6G0TPR0</accession>
<evidence type="ECO:0000256" key="1">
    <source>
        <dbReference type="ARBA" id="ARBA00004123"/>
    </source>
</evidence>
<keyword evidence="3" id="KW-0539">Nucleus</keyword>
<dbReference type="SUPFAM" id="SSF46689">
    <property type="entry name" value="Homeodomain-like"/>
    <property type="match status" value="2"/>
</dbReference>
<dbReference type="Gene3D" id="1.10.10.60">
    <property type="entry name" value="Homeodomain-like"/>
    <property type="match status" value="2"/>
</dbReference>
<dbReference type="SMART" id="SM00674">
    <property type="entry name" value="CENPB"/>
    <property type="match status" value="1"/>
</dbReference>
<dbReference type="AlphaFoldDB" id="A0A6G0TPR0"/>
<keyword evidence="2" id="KW-0238">DNA-binding</keyword>
<dbReference type="Pfam" id="PF03221">
    <property type="entry name" value="HTH_Tnp_Tc5"/>
    <property type="match status" value="1"/>
</dbReference>
<dbReference type="PROSITE" id="PS51253">
    <property type="entry name" value="HTH_CENPB"/>
    <property type="match status" value="1"/>
</dbReference>
<feature type="region of interest" description="Disordered" evidence="4">
    <location>
        <begin position="248"/>
        <end position="267"/>
    </location>
</feature>
<evidence type="ECO:0000259" key="5">
    <source>
        <dbReference type="PROSITE" id="PS51253"/>
    </source>
</evidence>
<evidence type="ECO:0000313" key="7">
    <source>
        <dbReference type="Proteomes" id="UP000475862"/>
    </source>
</evidence>
<gene>
    <name evidence="6" type="ORF">AGLY_007388</name>
</gene>
<sequence length="323" mass="37083">MPRTALTLSDKVKLIELKETQKLSTEELITRFKCGKTQVYDAIKNKDKIMDEWVNSKNSGKSKRVKTPSFEQIDQKLYEWFVSVWSKNLPISGPIIQTEAMKLAEKMNVKDFKASNGWLEKFKKRHDIVWKQVSGETNDVNQETVVEWKQKISRLIAGYESKDVVLDAVNWIALACDNVKAECVQNCFHKAGFLSNEGTNTNGIDLPENALNDINEECVIANVDVEDFITFDSKLETHQTYDSAIFLEEEKEVENDDNDDSETNDEPKIKDFKTAISYLEELQRFSATISNTNLLELTTKARECAERAVLKHKKQSNIKNYFS</sequence>